<reference evidence="2 3" key="1">
    <citation type="submission" date="2018-12" db="EMBL/GenBank/DDBJ databases">
        <authorList>
            <consortium name="Pathogen Informatics"/>
        </authorList>
    </citation>
    <scope>NUCLEOTIDE SEQUENCE [LARGE SCALE GENOMIC DNA]</scope>
    <source>
        <strain evidence="2 3">NCTC10485</strain>
    </source>
</reference>
<feature type="transmembrane region" description="Helical" evidence="1">
    <location>
        <begin position="126"/>
        <end position="143"/>
    </location>
</feature>
<organism evidence="2 3">
    <name type="scientific">Mycolicibacterium chitae</name>
    <name type="common">Mycobacterium chitae</name>
    <dbReference type="NCBI Taxonomy" id="1792"/>
    <lineage>
        <taxon>Bacteria</taxon>
        <taxon>Bacillati</taxon>
        <taxon>Actinomycetota</taxon>
        <taxon>Actinomycetes</taxon>
        <taxon>Mycobacteriales</taxon>
        <taxon>Mycobacteriaceae</taxon>
        <taxon>Mycolicibacterium</taxon>
    </lineage>
</organism>
<keyword evidence="3" id="KW-1185">Reference proteome</keyword>
<keyword evidence="1" id="KW-1133">Transmembrane helix</keyword>
<gene>
    <name evidence="2" type="ORF">NCTC10485_02794</name>
</gene>
<sequence length="159" mass="16360">MATSSPSRPHTGRAPVQLAALVVGAVFLVVGILGFVPGITTNFDQLTFAGHHSGAMLLGIFHVSILHNLVHLAFGVAGPALSRTFVQARLYLLVSAVLYAALGVYGVVIGQDSAANFVPVNTADNWLHFGLAALMAALGLTLGKGGAELTTRSSTGIIE</sequence>
<dbReference type="EMBL" id="LR134355">
    <property type="protein sequence ID" value="VEG48500.1"/>
    <property type="molecule type" value="Genomic_DNA"/>
</dbReference>
<dbReference type="OrthoDB" id="572373at2"/>
<feature type="transmembrane region" description="Helical" evidence="1">
    <location>
        <begin position="90"/>
        <end position="110"/>
    </location>
</feature>
<name>A0A3S4VCA5_MYCCI</name>
<keyword evidence="1" id="KW-0812">Transmembrane</keyword>
<evidence type="ECO:0000313" key="3">
    <source>
        <dbReference type="Proteomes" id="UP000282551"/>
    </source>
</evidence>
<feature type="transmembrane region" description="Helical" evidence="1">
    <location>
        <begin position="18"/>
        <end position="36"/>
    </location>
</feature>
<keyword evidence="1" id="KW-0472">Membrane</keyword>
<evidence type="ECO:0000256" key="1">
    <source>
        <dbReference type="SAM" id="Phobius"/>
    </source>
</evidence>
<dbReference type="Pfam" id="PF14325">
    <property type="entry name" value="DUF4383"/>
    <property type="match status" value="1"/>
</dbReference>
<evidence type="ECO:0008006" key="4">
    <source>
        <dbReference type="Google" id="ProtNLM"/>
    </source>
</evidence>
<protein>
    <recommendedName>
        <fullName evidence="4">DUF4383 domain-containing protein</fullName>
    </recommendedName>
</protein>
<dbReference type="Proteomes" id="UP000282551">
    <property type="component" value="Chromosome"/>
</dbReference>
<evidence type="ECO:0000313" key="2">
    <source>
        <dbReference type="EMBL" id="VEG48500.1"/>
    </source>
</evidence>
<proteinExistence type="predicted"/>
<dbReference type="RefSeq" id="WP_126334293.1">
    <property type="nucleotide sequence ID" value="NZ_AP022604.1"/>
</dbReference>
<feature type="transmembrane region" description="Helical" evidence="1">
    <location>
        <begin position="56"/>
        <end position="78"/>
    </location>
</feature>
<dbReference type="AlphaFoldDB" id="A0A3S4VCA5"/>
<accession>A0A3S4VCA5</accession>